<dbReference type="Proteomes" id="UP000008068">
    <property type="component" value="Unassembled WGS sequence"/>
</dbReference>
<dbReference type="STRING" id="135651.G0PDB4"/>
<reference evidence="8" key="1">
    <citation type="submission" date="2011-07" db="EMBL/GenBank/DDBJ databases">
        <authorList>
            <consortium name="Caenorhabditis brenneri Sequencing and Analysis Consortium"/>
            <person name="Wilson R.K."/>
        </authorList>
    </citation>
    <scope>NUCLEOTIDE SEQUENCE [LARGE SCALE GENOMIC DNA]</scope>
    <source>
        <strain evidence="8">PB2801</strain>
    </source>
</reference>
<dbReference type="OMA" id="WIIMKTS"/>
<evidence type="ECO:0000256" key="3">
    <source>
        <dbReference type="ARBA" id="ARBA00022989"/>
    </source>
</evidence>
<dbReference type="eggNOG" id="KOG1303">
    <property type="taxonomic scope" value="Eukaryota"/>
</dbReference>
<keyword evidence="2 5" id="KW-0812">Transmembrane</keyword>
<feature type="transmembrane region" description="Helical" evidence="5">
    <location>
        <begin position="77"/>
        <end position="96"/>
    </location>
</feature>
<gene>
    <name evidence="7" type="ORF">CAEBREN_14275</name>
</gene>
<dbReference type="OrthoDB" id="655540at2759"/>
<keyword evidence="8" id="KW-1185">Reference proteome</keyword>
<organism evidence="8">
    <name type="scientific">Caenorhabditis brenneri</name>
    <name type="common">Nematode worm</name>
    <dbReference type="NCBI Taxonomy" id="135651"/>
    <lineage>
        <taxon>Eukaryota</taxon>
        <taxon>Metazoa</taxon>
        <taxon>Ecdysozoa</taxon>
        <taxon>Nematoda</taxon>
        <taxon>Chromadorea</taxon>
        <taxon>Rhabditida</taxon>
        <taxon>Rhabditina</taxon>
        <taxon>Rhabditomorpha</taxon>
        <taxon>Rhabditoidea</taxon>
        <taxon>Rhabditidae</taxon>
        <taxon>Peloderinae</taxon>
        <taxon>Caenorhabditis</taxon>
    </lineage>
</organism>
<evidence type="ECO:0000256" key="1">
    <source>
        <dbReference type="ARBA" id="ARBA00004370"/>
    </source>
</evidence>
<accession>G0PDB4</accession>
<evidence type="ECO:0000259" key="6">
    <source>
        <dbReference type="Pfam" id="PF01490"/>
    </source>
</evidence>
<evidence type="ECO:0000313" key="7">
    <source>
        <dbReference type="EMBL" id="EGT51666.1"/>
    </source>
</evidence>
<keyword evidence="4 5" id="KW-0472">Membrane</keyword>
<evidence type="ECO:0000313" key="8">
    <source>
        <dbReference type="Proteomes" id="UP000008068"/>
    </source>
</evidence>
<dbReference type="EMBL" id="GL380271">
    <property type="protein sequence ID" value="EGT51666.1"/>
    <property type="molecule type" value="Genomic_DNA"/>
</dbReference>
<dbReference type="GO" id="GO:0016020">
    <property type="term" value="C:membrane"/>
    <property type="evidence" value="ECO:0007669"/>
    <property type="project" value="UniProtKB-SubCell"/>
</dbReference>
<dbReference type="HOGENOM" id="CLU_2322451_0_0_1"/>
<comment type="subcellular location">
    <subcellularLocation>
        <location evidence="1">Membrane</location>
    </subcellularLocation>
</comment>
<sequence>MENGYSWYIAVIFTFGETAGSGLVALPNAMLALGPIVGIITLVVMCLIPFYTATLLGNNWIIMKTSPRILRDVPLDLSLGLLNFLLGAPAHSVLFFELV</sequence>
<dbReference type="Pfam" id="PF01490">
    <property type="entry name" value="Aa_trans"/>
    <property type="match status" value="1"/>
</dbReference>
<protein>
    <recommendedName>
        <fullName evidence="6">Amino acid transporter transmembrane domain-containing protein</fullName>
    </recommendedName>
</protein>
<dbReference type="InParanoid" id="G0PDB4"/>
<dbReference type="InterPro" id="IPR013057">
    <property type="entry name" value="AA_transpt_TM"/>
</dbReference>
<evidence type="ECO:0000256" key="4">
    <source>
        <dbReference type="ARBA" id="ARBA00023136"/>
    </source>
</evidence>
<evidence type="ECO:0000256" key="5">
    <source>
        <dbReference type="SAM" id="Phobius"/>
    </source>
</evidence>
<evidence type="ECO:0000256" key="2">
    <source>
        <dbReference type="ARBA" id="ARBA00022692"/>
    </source>
</evidence>
<name>G0PDB4_CAEBE</name>
<feature type="domain" description="Amino acid transporter transmembrane" evidence="6">
    <location>
        <begin position="5"/>
        <end position="64"/>
    </location>
</feature>
<proteinExistence type="predicted"/>
<feature type="transmembrane region" description="Helical" evidence="5">
    <location>
        <begin position="32"/>
        <end position="56"/>
    </location>
</feature>
<dbReference type="AlphaFoldDB" id="G0PDB4"/>
<feature type="transmembrane region" description="Helical" evidence="5">
    <location>
        <begin position="7"/>
        <end position="26"/>
    </location>
</feature>
<keyword evidence="3 5" id="KW-1133">Transmembrane helix</keyword>